<reference evidence="3" key="1">
    <citation type="journal article" date="2019" name="Int. J. Syst. Evol. Microbiol.">
        <title>The Global Catalogue of Microorganisms (GCM) 10K type strain sequencing project: providing services to taxonomists for standard genome sequencing and annotation.</title>
        <authorList>
            <consortium name="The Broad Institute Genomics Platform"/>
            <consortium name="The Broad Institute Genome Sequencing Center for Infectious Disease"/>
            <person name="Wu L."/>
            <person name="Ma J."/>
        </authorList>
    </citation>
    <scope>NUCLEOTIDE SEQUENCE [LARGE SCALE GENOMIC DNA]</scope>
    <source>
        <strain evidence="3">CCUG 60022</strain>
    </source>
</reference>
<keyword evidence="2" id="KW-0808">Transferase</keyword>
<dbReference type="EMBL" id="JBHTIC010000002">
    <property type="protein sequence ID" value="MFD0760560.1"/>
    <property type="molecule type" value="Genomic_DNA"/>
</dbReference>
<name>A0ABW2Z2D4_9FLAO</name>
<feature type="transmembrane region" description="Helical" evidence="1">
    <location>
        <begin position="12"/>
        <end position="29"/>
    </location>
</feature>
<keyword evidence="2" id="KW-0012">Acyltransferase</keyword>
<organism evidence="2 3">
    <name type="scientific">Lutibacter aestuarii</name>
    <dbReference type="NCBI Taxonomy" id="861111"/>
    <lineage>
        <taxon>Bacteria</taxon>
        <taxon>Pseudomonadati</taxon>
        <taxon>Bacteroidota</taxon>
        <taxon>Flavobacteriia</taxon>
        <taxon>Flavobacteriales</taxon>
        <taxon>Flavobacteriaceae</taxon>
        <taxon>Lutibacter</taxon>
    </lineage>
</organism>
<dbReference type="PANTHER" id="PTHR31061:SF24">
    <property type="entry name" value="LD22376P"/>
    <property type="match status" value="1"/>
</dbReference>
<sequence length="368" mass="41827">MVAKRLIALDVLRGLTIALMIMVNNPGSWSYVYPPLRHAKWHGCTPTDLVFPFFLFIVGVSMWYSFKKFEKGITKASLYKVLKRTLIIFLLGLFLNLFPKFDFEHVRILGVLQRIAIAYGITALLGLQFDIKKLKFLFVIILVGYWLLLLLGGNSIDPFAETGNIVQKIDLLVLGENHMYKGLGFTFDPEGLLSAIPSIGTVLLGYFTGRIIDTSSNTIRAIKNLLFYGFILTVIGLAWGIVFPINKSLWTSTYVLYAGGLAMLFLALLLWIIDVQKINKWSKPFIHFGTNPLFIFVFSGIYIKIIIYLVKITTVDGEKLTGYSYLYQSVFVPLAGNMNGSLLFAVTHIIFFWFLTYILYKKKIFIKI</sequence>
<feature type="transmembrane region" description="Helical" evidence="1">
    <location>
        <begin position="285"/>
        <end position="310"/>
    </location>
</feature>
<evidence type="ECO:0000313" key="3">
    <source>
        <dbReference type="Proteomes" id="UP001597032"/>
    </source>
</evidence>
<proteinExistence type="predicted"/>
<evidence type="ECO:0000313" key="2">
    <source>
        <dbReference type="EMBL" id="MFD0760560.1"/>
    </source>
</evidence>
<feature type="transmembrane region" description="Helical" evidence="1">
    <location>
        <begin position="192"/>
        <end position="213"/>
    </location>
</feature>
<feature type="transmembrane region" description="Helical" evidence="1">
    <location>
        <begin position="136"/>
        <end position="156"/>
    </location>
</feature>
<feature type="transmembrane region" description="Helical" evidence="1">
    <location>
        <begin position="225"/>
        <end position="242"/>
    </location>
</feature>
<feature type="transmembrane region" description="Helical" evidence="1">
    <location>
        <begin position="49"/>
        <end position="66"/>
    </location>
</feature>
<accession>A0ABW2Z2D4</accession>
<protein>
    <submittedName>
        <fullName evidence="2">Acyltransferase family protein</fullName>
    </submittedName>
</protein>
<dbReference type="GO" id="GO:0016746">
    <property type="term" value="F:acyltransferase activity"/>
    <property type="evidence" value="ECO:0007669"/>
    <property type="project" value="UniProtKB-KW"/>
</dbReference>
<feature type="transmembrane region" description="Helical" evidence="1">
    <location>
        <begin position="111"/>
        <end position="129"/>
    </location>
</feature>
<feature type="transmembrane region" description="Helical" evidence="1">
    <location>
        <begin position="78"/>
        <end position="99"/>
    </location>
</feature>
<comment type="caution">
    <text evidence="2">The sequence shown here is derived from an EMBL/GenBank/DDBJ whole genome shotgun (WGS) entry which is preliminary data.</text>
</comment>
<dbReference type="PANTHER" id="PTHR31061">
    <property type="entry name" value="LD22376P"/>
    <property type="match status" value="1"/>
</dbReference>
<evidence type="ECO:0000256" key="1">
    <source>
        <dbReference type="SAM" id="Phobius"/>
    </source>
</evidence>
<keyword evidence="1" id="KW-1133">Transmembrane helix</keyword>
<keyword evidence="1" id="KW-0472">Membrane</keyword>
<feature type="transmembrane region" description="Helical" evidence="1">
    <location>
        <begin position="341"/>
        <end position="360"/>
    </location>
</feature>
<dbReference type="RefSeq" id="WP_298286726.1">
    <property type="nucleotide sequence ID" value="NZ_JBHTIC010000002.1"/>
</dbReference>
<keyword evidence="1" id="KW-0812">Transmembrane</keyword>
<feature type="transmembrane region" description="Helical" evidence="1">
    <location>
        <begin position="254"/>
        <end position="273"/>
    </location>
</feature>
<gene>
    <name evidence="2" type="ORF">ACFQZW_00535</name>
</gene>
<dbReference type="Proteomes" id="UP001597032">
    <property type="component" value="Unassembled WGS sequence"/>
</dbReference>
<keyword evidence="3" id="KW-1185">Reference proteome</keyword>